<comment type="caution">
    <text evidence="1">The sequence shown here is derived from an EMBL/GenBank/DDBJ whole genome shotgun (WGS) entry which is preliminary data.</text>
</comment>
<dbReference type="Gene3D" id="3.20.20.190">
    <property type="entry name" value="Phosphatidylinositol (PI) phosphodiesterase"/>
    <property type="match status" value="1"/>
</dbReference>
<reference evidence="1 2" key="1">
    <citation type="journal article" date="2021" name="Microorganisms">
        <title>Genome Evolution of Filamentous Cyanobacterium Nostoc Species: From Facultative Symbiosis to Free Living.</title>
        <authorList>
            <person name="Huo D."/>
            <person name="Li H."/>
            <person name="Cai F."/>
            <person name="Guo X."/>
            <person name="Qiao Z."/>
            <person name="Wang W."/>
            <person name="Yu G."/>
            <person name="Li R."/>
        </authorList>
    </citation>
    <scope>NUCLEOTIDE SEQUENCE [LARGE SCALE GENOMIC DNA]</scope>
    <source>
        <strain evidence="1 2">CHAB 5714</strain>
    </source>
</reference>
<gene>
    <name evidence="1" type="ORF">LC586_26865</name>
</gene>
<organism evidence="1 2">
    <name type="scientific">Nostoc favosum CHAB5714</name>
    <dbReference type="NCBI Taxonomy" id="2780399"/>
    <lineage>
        <taxon>Bacteria</taxon>
        <taxon>Bacillati</taxon>
        <taxon>Cyanobacteriota</taxon>
        <taxon>Cyanophyceae</taxon>
        <taxon>Nostocales</taxon>
        <taxon>Nostocaceae</taxon>
        <taxon>Nostoc</taxon>
        <taxon>Nostoc favosum</taxon>
    </lineage>
</organism>
<dbReference type="Proteomes" id="UP001199525">
    <property type="component" value="Unassembled WGS sequence"/>
</dbReference>
<dbReference type="EMBL" id="JAIVFQ010000057">
    <property type="protein sequence ID" value="MCC5602717.1"/>
    <property type="molecule type" value="Genomic_DNA"/>
</dbReference>
<evidence type="ECO:0000313" key="2">
    <source>
        <dbReference type="Proteomes" id="UP001199525"/>
    </source>
</evidence>
<proteinExistence type="predicted"/>
<evidence type="ECO:0000313" key="1">
    <source>
        <dbReference type="EMBL" id="MCC5602717.1"/>
    </source>
</evidence>
<protein>
    <submittedName>
        <fullName evidence="1">Uncharacterized protein</fullName>
    </submittedName>
</protein>
<accession>A0ABS8IER6</accession>
<name>A0ABS8IER6_9NOSO</name>
<keyword evidence="2" id="KW-1185">Reference proteome</keyword>
<dbReference type="InterPro" id="IPR017946">
    <property type="entry name" value="PLC-like_Pdiesterase_TIM-brl"/>
</dbReference>
<sequence length="67" mass="7437">MALRITTRKPYDFILSGNERTYTDLVTASGLEEIVKYAQAVGIHKNLLVPRDNSGNTVQLSLKLNST</sequence>